<keyword evidence="7" id="KW-1015">Disulfide bond</keyword>
<evidence type="ECO:0000313" key="11">
    <source>
        <dbReference type="Ensembl" id="ENSOCUP00000014871.3"/>
    </source>
</evidence>
<dbReference type="Pfam" id="PF00074">
    <property type="entry name" value="RnaseA"/>
    <property type="match status" value="1"/>
</dbReference>
<evidence type="ECO:0000259" key="10">
    <source>
        <dbReference type="SMART" id="SM00092"/>
    </source>
</evidence>
<dbReference type="STRING" id="9986.ENSOCUP00000014871"/>
<comment type="function">
    <text evidence="1">Does not exhibit any ribonuclease activity.</text>
</comment>
<keyword evidence="12" id="KW-1185">Reference proteome</keyword>
<accession>G1TDF5</accession>
<dbReference type="SMR" id="G1TDF5"/>
<dbReference type="eggNOG" id="ENOG502TDU6">
    <property type="taxonomic scope" value="Eukaryota"/>
</dbReference>
<dbReference type="PaxDb" id="9986-ENSOCUP00000014871"/>
<dbReference type="HOGENOM" id="CLU_1464451_0_0_1"/>
<evidence type="ECO:0000313" key="12">
    <source>
        <dbReference type="Proteomes" id="UP000001811"/>
    </source>
</evidence>
<comment type="subcellular location">
    <subcellularLocation>
        <location evidence="2">Secreted</location>
    </subcellularLocation>
</comment>
<comment type="similarity">
    <text evidence="3">Belongs to the pancreatic ribonuclease family.</text>
</comment>
<feature type="signal peptide" evidence="9">
    <location>
        <begin position="1"/>
        <end position="26"/>
    </location>
</feature>
<feature type="chain" id="PRO_5023833096" description="Inactive ribonuclease-like protein 9" evidence="9">
    <location>
        <begin position="27"/>
        <end position="189"/>
    </location>
</feature>
<dbReference type="AlphaFoldDB" id="G1TDF5"/>
<dbReference type="GO" id="GO:0050830">
    <property type="term" value="P:defense response to Gram-positive bacterium"/>
    <property type="evidence" value="ECO:0007669"/>
    <property type="project" value="TreeGrafter"/>
</dbReference>
<dbReference type="InterPro" id="IPR036816">
    <property type="entry name" value="RNaseA-like_dom_sf"/>
</dbReference>
<dbReference type="GeneTree" id="ENSGT00390000013952"/>
<evidence type="ECO:0000256" key="2">
    <source>
        <dbReference type="ARBA" id="ARBA00004613"/>
    </source>
</evidence>
<evidence type="ECO:0000256" key="9">
    <source>
        <dbReference type="SAM" id="SignalP"/>
    </source>
</evidence>
<keyword evidence="8" id="KW-0325">Glycoprotein</keyword>
<dbReference type="EMBL" id="AAGW02024240">
    <property type="status" value="NOT_ANNOTATED_CDS"/>
    <property type="molecule type" value="Genomic_DNA"/>
</dbReference>
<reference evidence="11" key="2">
    <citation type="submission" date="2025-08" db="UniProtKB">
        <authorList>
            <consortium name="Ensembl"/>
        </authorList>
    </citation>
    <scope>IDENTIFICATION</scope>
    <source>
        <strain evidence="11">Thorbecke</strain>
    </source>
</reference>
<proteinExistence type="inferred from homology"/>
<keyword evidence="6 9" id="KW-0732">Signal</keyword>
<dbReference type="PANTHER" id="PTHR11437:SF14">
    <property type="entry name" value="INACTIVE RIBONUCLEASE-LIKE PROTEIN 9"/>
    <property type="match status" value="1"/>
</dbReference>
<evidence type="ECO:0000256" key="7">
    <source>
        <dbReference type="ARBA" id="ARBA00023157"/>
    </source>
</evidence>
<gene>
    <name evidence="11" type="primary">RNASE9</name>
</gene>
<dbReference type="InterPro" id="IPR023412">
    <property type="entry name" value="RNaseA_domain"/>
</dbReference>
<dbReference type="SMART" id="SM00092">
    <property type="entry name" value="RNAse_Pc"/>
    <property type="match status" value="1"/>
</dbReference>
<dbReference type="CDD" id="cd00163">
    <property type="entry name" value="RNase_A"/>
    <property type="match status" value="1"/>
</dbReference>
<protein>
    <recommendedName>
        <fullName evidence="4">Inactive ribonuclease-like protein 9</fullName>
    </recommendedName>
</protein>
<evidence type="ECO:0000256" key="6">
    <source>
        <dbReference type="ARBA" id="ARBA00022729"/>
    </source>
</evidence>
<reference evidence="11 12" key="1">
    <citation type="journal article" date="2011" name="Nature">
        <title>A high-resolution map of human evolutionary constraint using 29 mammals.</title>
        <authorList>
            <person name="Lindblad-Toh K."/>
            <person name="Garber M."/>
            <person name="Zuk O."/>
            <person name="Lin M.F."/>
            <person name="Parker B.J."/>
            <person name="Washietl S."/>
            <person name="Kheradpour P."/>
            <person name="Ernst J."/>
            <person name="Jordan G."/>
            <person name="Mauceli E."/>
            <person name="Ward L.D."/>
            <person name="Lowe C.B."/>
            <person name="Holloway A.K."/>
            <person name="Clamp M."/>
            <person name="Gnerre S."/>
            <person name="Alfoldi J."/>
            <person name="Beal K."/>
            <person name="Chang J."/>
            <person name="Clawson H."/>
            <person name="Cuff J."/>
            <person name="Di Palma F."/>
            <person name="Fitzgerald S."/>
            <person name="Flicek P."/>
            <person name="Guttman M."/>
            <person name="Hubisz M.J."/>
            <person name="Jaffe D.B."/>
            <person name="Jungreis I."/>
            <person name="Kent W.J."/>
            <person name="Kostka D."/>
            <person name="Lara M."/>
            <person name="Martins A.L."/>
            <person name="Massingham T."/>
            <person name="Moltke I."/>
            <person name="Raney B.J."/>
            <person name="Rasmussen M.D."/>
            <person name="Robinson J."/>
            <person name="Stark A."/>
            <person name="Vilella A.J."/>
            <person name="Wen J."/>
            <person name="Xie X."/>
            <person name="Zody M.C."/>
            <person name="Baldwin J."/>
            <person name="Bloom T."/>
            <person name="Chin C.W."/>
            <person name="Heiman D."/>
            <person name="Nicol R."/>
            <person name="Nusbaum C."/>
            <person name="Young S."/>
            <person name="Wilkinson J."/>
            <person name="Worley K.C."/>
            <person name="Kovar C.L."/>
            <person name="Muzny D.M."/>
            <person name="Gibbs R.A."/>
            <person name="Cree A."/>
            <person name="Dihn H.H."/>
            <person name="Fowler G."/>
            <person name="Jhangiani S."/>
            <person name="Joshi V."/>
            <person name="Lee S."/>
            <person name="Lewis L.R."/>
            <person name="Nazareth L.V."/>
            <person name="Okwuonu G."/>
            <person name="Santibanez J."/>
            <person name="Warren W.C."/>
            <person name="Mardis E.R."/>
            <person name="Weinstock G.M."/>
            <person name="Wilson R.K."/>
            <person name="Delehaunty K."/>
            <person name="Dooling D."/>
            <person name="Fronik C."/>
            <person name="Fulton L."/>
            <person name="Fulton B."/>
            <person name="Graves T."/>
            <person name="Minx P."/>
            <person name="Sodergren E."/>
            <person name="Birney E."/>
            <person name="Margulies E.H."/>
            <person name="Herrero J."/>
            <person name="Green E.D."/>
            <person name="Haussler D."/>
            <person name="Siepel A."/>
            <person name="Goldman N."/>
            <person name="Pollard K.S."/>
            <person name="Pedersen J.S."/>
            <person name="Lander E.S."/>
            <person name="Kellis M."/>
        </authorList>
    </citation>
    <scope>NUCLEOTIDE SEQUENCE [LARGE SCALE GENOMIC DNA]</scope>
    <source>
        <strain evidence="11 12">Thorbecke inbred</strain>
    </source>
</reference>
<name>G1TDF5_RABIT</name>
<dbReference type="GO" id="GO:0005576">
    <property type="term" value="C:extracellular region"/>
    <property type="evidence" value="ECO:0007669"/>
    <property type="project" value="UniProtKB-SubCell"/>
</dbReference>
<dbReference type="PANTHER" id="PTHR11437">
    <property type="entry name" value="RIBONUCLEASE"/>
    <property type="match status" value="1"/>
</dbReference>
<dbReference type="Proteomes" id="UP000001811">
    <property type="component" value="Chromosome 17"/>
</dbReference>
<reference evidence="11" key="3">
    <citation type="submission" date="2025-09" db="UniProtKB">
        <authorList>
            <consortium name="Ensembl"/>
        </authorList>
    </citation>
    <scope>IDENTIFICATION</scope>
    <source>
        <strain evidence="11">Thorbecke</strain>
    </source>
</reference>
<dbReference type="GO" id="GO:0003676">
    <property type="term" value="F:nucleic acid binding"/>
    <property type="evidence" value="ECO:0007669"/>
    <property type="project" value="InterPro"/>
</dbReference>
<evidence type="ECO:0000256" key="1">
    <source>
        <dbReference type="ARBA" id="ARBA00002915"/>
    </source>
</evidence>
<dbReference type="InterPro" id="IPR001427">
    <property type="entry name" value="RNaseA"/>
</dbReference>
<evidence type="ECO:0000256" key="5">
    <source>
        <dbReference type="ARBA" id="ARBA00022525"/>
    </source>
</evidence>
<dbReference type="Ensembl" id="ENSOCUT00000017307.3">
    <property type="protein sequence ID" value="ENSOCUP00000014871.3"/>
    <property type="gene ID" value="ENSOCUG00000017311.3"/>
</dbReference>
<organism evidence="11 12">
    <name type="scientific">Oryctolagus cuniculus</name>
    <name type="common">Rabbit</name>
    <dbReference type="NCBI Taxonomy" id="9986"/>
    <lineage>
        <taxon>Eukaryota</taxon>
        <taxon>Metazoa</taxon>
        <taxon>Chordata</taxon>
        <taxon>Craniata</taxon>
        <taxon>Vertebrata</taxon>
        <taxon>Euteleostomi</taxon>
        <taxon>Mammalia</taxon>
        <taxon>Eutheria</taxon>
        <taxon>Euarchontoglires</taxon>
        <taxon>Glires</taxon>
        <taxon>Lagomorpha</taxon>
        <taxon>Leporidae</taxon>
        <taxon>Oryctolagus</taxon>
    </lineage>
</organism>
<sequence length="189" mass="22156">KMKILISKHPLPLVLLLLQLLQPLQFQDNERRYDLPPDKADEFEDYLEEFSSTGPTRPPTKKKFIRLSLIGTERTLSDSFFCTDTVRLKNVHNKSRCVTEHNFIVMPYDDVKNLCYTRYVECKNGIKKCHRSRLPIEGVYCKLRRGTTLPDCDYDSTYKMGFVLITCRWQNSIKKLVPVHVNDILVLQD</sequence>
<evidence type="ECO:0000256" key="3">
    <source>
        <dbReference type="ARBA" id="ARBA00005600"/>
    </source>
</evidence>
<feature type="domain" description="Ribonuclease A-domain" evidence="10">
    <location>
        <begin position="57"/>
        <end position="185"/>
    </location>
</feature>
<dbReference type="SUPFAM" id="SSF54076">
    <property type="entry name" value="RNase A-like"/>
    <property type="match status" value="1"/>
</dbReference>
<evidence type="ECO:0000256" key="8">
    <source>
        <dbReference type="ARBA" id="ARBA00023180"/>
    </source>
</evidence>
<dbReference type="Gene3D" id="3.10.130.10">
    <property type="entry name" value="Ribonuclease A-like domain"/>
    <property type="match status" value="1"/>
</dbReference>
<dbReference type="InParanoid" id="G1TDF5"/>
<keyword evidence="5" id="KW-0964">Secreted</keyword>
<evidence type="ECO:0000256" key="4">
    <source>
        <dbReference type="ARBA" id="ARBA00014966"/>
    </source>
</evidence>